<proteinExistence type="predicted"/>
<dbReference type="AlphaFoldDB" id="X1D1H3"/>
<sequence length="104" mass="11830">EKKNMPLLNGEHVKNEDIDPQRHRFIGLFRYPSFPVSDGTWDVFMCSCGRSLHTVQELQEHWMLGHMDIPQYVDIQDTFLPSPFDSKLGDFLPNPPVGGTGESG</sequence>
<evidence type="ECO:0000313" key="1">
    <source>
        <dbReference type="EMBL" id="GAH02105.1"/>
    </source>
</evidence>
<name>X1D1H3_9ZZZZ</name>
<comment type="caution">
    <text evidence="1">The sequence shown here is derived from an EMBL/GenBank/DDBJ whole genome shotgun (WGS) entry which is preliminary data.</text>
</comment>
<dbReference type="EMBL" id="BART01025538">
    <property type="protein sequence ID" value="GAH02105.1"/>
    <property type="molecule type" value="Genomic_DNA"/>
</dbReference>
<gene>
    <name evidence="1" type="ORF">S01H4_45810</name>
</gene>
<accession>X1D1H3</accession>
<organism evidence="1">
    <name type="scientific">marine sediment metagenome</name>
    <dbReference type="NCBI Taxonomy" id="412755"/>
    <lineage>
        <taxon>unclassified sequences</taxon>
        <taxon>metagenomes</taxon>
        <taxon>ecological metagenomes</taxon>
    </lineage>
</organism>
<feature type="non-terminal residue" evidence="1">
    <location>
        <position position="1"/>
    </location>
</feature>
<protein>
    <submittedName>
        <fullName evidence="1">Uncharacterized protein</fullName>
    </submittedName>
</protein>
<reference evidence="1" key="1">
    <citation type="journal article" date="2014" name="Front. Microbiol.">
        <title>High frequency of phylogenetically diverse reductive dehalogenase-homologous genes in deep subseafloor sedimentary metagenomes.</title>
        <authorList>
            <person name="Kawai M."/>
            <person name="Futagami T."/>
            <person name="Toyoda A."/>
            <person name="Takaki Y."/>
            <person name="Nishi S."/>
            <person name="Hori S."/>
            <person name="Arai W."/>
            <person name="Tsubouchi T."/>
            <person name="Morono Y."/>
            <person name="Uchiyama I."/>
            <person name="Ito T."/>
            <person name="Fujiyama A."/>
            <person name="Inagaki F."/>
            <person name="Takami H."/>
        </authorList>
    </citation>
    <scope>NUCLEOTIDE SEQUENCE</scope>
    <source>
        <strain evidence="1">Expedition CK06-06</strain>
    </source>
</reference>